<dbReference type="HOGENOM" id="CLU_749550_0_0_11"/>
<organism evidence="2 3">
    <name type="scientific">Pseudofrankia inefficax (strain DSM 45817 / CECT 9037 / DDB 130130 / EuI1c)</name>
    <name type="common">Frankia inefficax</name>
    <dbReference type="NCBI Taxonomy" id="298654"/>
    <lineage>
        <taxon>Bacteria</taxon>
        <taxon>Bacillati</taxon>
        <taxon>Actinomycetota</taxon>
        <taxon>Actinomycetes</taxon>
        <taxon>Frankiales</taxon>
        <taxon>Frankiaceae</taxon>
        <taxon>Pseudofrankia</taxon>
    </lineage>
</organism>
<dbReference type="AlphaFoldDB" id="E3J2M9"/>
<dbReference type="InterPro" id="IPR000792">
    <property type="entry name" value="Tscrpt_reg_LuxR_C"/>
</dbReference>
<reference evidence="2 3" key="1">
    <citation type="submission" date="2010-10" db="EMBL/GenBank/DDBJ databases">
        <title>Complete sequence of Frankia sp. EuI1c.</title>
        <authorList>
            <consortium name="US DOE Joint Genome Institute"/>
            <person name="Lucas S."/>
            <person name="Copeland A."/>
            <person name="Lapidus A."/>
            <person name="Cheng J.-F."/>
            <person name="Bruce D."/>
            <person name="Goodwin L."/>
            <person name="Pitluck S."/>
            <person name="Chertkov O."/>
            <person name="Detter J.C."/>
            <person name="Han C."/>
            <person name="Tapia R."/>
            <person name="Land M."/>
            <person name="Hauser L."/>
            <person name="Jeffries C."/>
            <person name="Kyrpides N."/>
            <person name="Ivanova N."/>
            <person name="Mikhailova N."/>
            <person name="Beauchemin N."/>
            <person name="Sen A."/>
            <person name="Sur S.A."/>
            <person name="Gtari M."/>
            <person name="Wall L."/>
            <person name="Tisa L."/>
            <person name="Woyke T."/>
        </authorList>
    </citation>
    <scope>NUCLEOTIDE SEQUENCE [LARGE SCALE GENOMIC DNA]</scope>
    <source>
        <strain evidence="3">DSM 45817 / CECT 9037 / EuI1c</strain>
    </source>
</reference>
<dbReference type="GO" id="GO:0006355">
    <property type="term" value="P:regulation of DNA-templated transcription"/>
    <property type="evidence" value="ECO:0007669"/>
    <property type="project" value="InterPro"/>
</dbReference>
<keyword evidence="3" id="KW-1185">Reference proteome</keyword>
<dbReference type="Proteomes" id="UP000002484">
    <property type="component" value="Chromosome"/>
</dbReference>
<dbReference type="InterPro" id="IPR036388">
    <property type="entry name" value="WH-like_DNA-bd_sf"/>
</dbReference>
<dbReference type="SMART" id="SM00421">
    <property type="entry name" value="HTH_LUXR"/>
    <property type="match status" value="1"/>
</dbReference>
<evidence type="ECO:0000313" key="3">
    <source>
        <dbReference type="Proteomes" id="UP000002484"/>
    </source>
</evidence>
<dbReference type="RefSeq" id="WP_013423661.1">
    <property type="nucleotide sequence ID" value="NC_014666.1"/>
</dbReference>
<dbReference type="GO" id="GO:0003677">
    <property type="term" value="F:DNA binding"/>
    <property type="evidence" value="ECO:0007669"/>
    <property type="project" value="InterPro"/>
</dbReference>
<gene>
    <name evidence="2" type="ordered locus">FraEuI1c_2509</name>
</gene>
<dbReference type="InParanoid" id="E3J2M9"/>
<dbReference type="eggNOG" id="COG2197">
    <property type="taxonomic scope" value="Bacteria"/>
</dbReference>
<dbReference type="KEGG" id="fri:FraEuI1c_2509"/>
<proteinExistence type="predicted"/>
<dbReference type="EMBL" id="CP002299">
    <property type="protein sequence ID" value="ADP80543.1"/>
    <property type="molecule type" value="Genomic_DNA"/>
</dbReference>
<dbReference type="Gene3D" id="1.10.10.10">
    <property type="entry name" value="Winged helix-like DNA-binding domain superfamily/Winged helix DNA-binding domain"/>
    <property type="match status" value="1"/>
</dbReference>
<protein>
    <submittedName>
        <fullName evidence="2">Regulatory protein LuxR</fullName>
    </submittedName>
</protein>
<sequence>MNPGRKGAACGVRDDELLGLGELGLRLFRAVAREPGSDLTTLAGLTGDPVEAVEAEARRQIAAGLLTDVGGRWEARDPAAVLADRQALELRSQHQAHRAERAALARAGLLADYLTGRHHRRGRAYEVLSPRQMWARLAEVTESAQTDLRFLLDGGPAPANDRAEVAGALVRAAGRGVRVTGVCAPSPEAPPELVQLPPPSRVQVYPHVPLRAVVVDHATALVPINAPRLDRGGYAFTSPGLVALVTSLVDLVHANAARDPAGGVGSVVGAEGAPDASPTAAELSPSPALRRQAICDLLATGARDPEIAVRLGVPVRTIRRDISVLMAQTGTRSRFALGVALANDHLMGLAARGGEATPPPAGPPMTTGL</sequence>
<dbReference type="STRING" id="298654.FraEuI1c_2509"/>
<evidence type="ECO:0000313" key="2">
    <source>
        <dbReference type="EMBL" id="ADP80543.1"/>
    </source>
</evidence>
<evidence type="ECO:0000259" key="1">
    <source>
        <dbReference type="SMART" id="SM00421"/>
    </source>
</evidence>
<accession>E3J2M9</accession>
<feature type="domain" description="HTH luxR-type" evidence="1">
    <location>
        <begin position="284"/>
        <end position="341"/>
    </location>
</feature>
<dbReference type="InterPro" id="IPR016032">
    <property type="entry name" value="Sig_transdc_resp-reg_C-effctor"/>
</dbReference>
<dbReference type="OrthoDB" id="5932488at2"/>
<name>E3J2M9_PSEI1</name>
<dbReference type="SUPFAM" id="SSF46894">
    <property type="entry name" value="C-terminal effector domain of the bipartite response regulators"/>
    <property type="match status" value="1"/>
</dbReference>